<organism evidence="1 2">
    <name type="scientific">Yersinia rochesterensis</name>
    <dbReference type="NCBI Taxonomy" id="1604335"/>
    <lineage>
        <taxon>Bacteria</taxon>
        <taxon>Pseudomonadati</taxon>
        <taxon>Pseudomonadota</taxon>
        <taxon>Gammaproteobacteria</taxon>
        <taxon>Enterobacterales</taxon>
        <taxon>Yersiniaceae</taxon>
        <taxon>Yersinia</taxon>
    </lineage>
</organism>
<keyword evidence="2" id="KW-1185">Reference proteome</keyword>
<reference evidence="1 2" key="1">
    <citation type="journal article" date="2015" name="Genome Announc.">
        <title>Thirty-Two Complete Genome Assemblies of Nine Yersinia Species, Including Y. pestis, Y. pseudotuberculosis, and Y. enterocolitica.</title>
        <authorList>
            <person name="Johnson S.L."/>
            <person name="Daligault H.E."/>
            <person name="Davenport K.W."/>
            <person name="Jaissle J."/>
            <person name="Frey K.G."/>
            <person name="Ladner J.T."/>
            <person name="Broomall S.M."/>
            <person name="Bishop-Lilly K.A."/>
            <person name="Bruce D.C."/>
            <person name="Coyne S.R."/>
            <person name="Gibbons H.S."/>
            <person name="Lo C.C."/>
            <person name="Munk A.C."/>
            <person name="Rosenzweig C.N."/>
            <person name="Koroleva G.I."/>
            <person name="Palacios G.F."/>
            <person name="Redden C.L."/>
            <person name="Xu Y."/>
            <person name="Minogue T.D."/>
            <person name="Chain P.S."/>
        </authorList>
    </citation>
    <scope>NUCLEOTIDE SEQUENCE [LARGE SCALE GENOMIC DNA]</scope>
    <source>
        <strain evidence="1 2">Y231</strain>
    </source>
</reference>
<gene>
    <name evidence="1" type="ORF">CH54_1436</name>
</gene>
<proteinExistence type="predicted"/>
<dbReference type="RefSeq" id="WP_038635402.1">
    <property type="nucleotide sequence ID" value="NZ_CP008955.1"/>
</dbReference>
<dbReference type="Proteomes" id="UP000031883">
    <property type="component" value="Chromosome"/>
</dbReference>
<sequence>MKLTHLPFILILRRWWILREAREYWRGLQDFRRVAKRRGWHLVLKAYDFEGNYRNSRQLAKRLAKNE</sequence>
<evidence type="ECO:0000313" key="2">
    <source>
        <dbReference type="Proteomes" id="UP000031883"/>
    </source>
</evidence>
<name>A0ABN4FAH6_9GAMM</name>
<evidence type="ECO:0008006" key="3">
    <source>
        <dbReference type="Google" id="ProtNLM"/>
    </source>
</evidence>
<accession>A0ABN4FAH6</accession>
<dbReference type="EMBL" id="CP009997">
    <property type="protein sequence ID" value="AJJ34362.1"/>
    <property type="molecule type" value="Genomic_DNA"/>
</dbReference>
<evidence type="ECO:0000313" key="1">
    <source>
        <dbReference type="EMBL" id="AJJ34362.1"/>
    </source>
</evidence>
<protein>
    <recommendedName>
        <fullName evidence="3">Transposase</fullName>
    </recommendedName>
</protein>